<dbReference type="InterPro" id="IPR000979">
    <property type="entry name" value="Phosphodiesterase_MJ0936/Vps29"/>
</dbReference>
<accession>A0A6N6N6J5</accession>
<evidence type="ECO:0000313" key="4">
    <source>
        <dbReference type="EMBL" id="KAB1442737.1"/>
    </source>
</evidence>
<reference evidence="4 5" key="1">
    <citation type="journal article" date="2017" name="Int. J. Syst. Evol. Microbiol.">
        <title>Desulfovibrio senegalensis sp. nov., a mesophilic sulfate reducer isolated from marine sediment.</title>
        <authorList>
            <person name="Thioye A."/>
            <person name="Gam Z.B.A."/>
            <person name="Mbengue M."/>
            <person name="Cayol J.L."/>
            <person name="Joseph-Bartoli M."/>
            <person name="Toure-Kane C."/>
            <person name="Labat M."/>
        </authorList>
    </citation>
    <scope>NUCLEOTIDE SEQUENCE [LARGE SCALE GENOMIC DNA]</scope>
    <source>
        <strain evidence="4 5">DSM 101509</strain>
    </source>
</reference>
<keyword evidence="2" id="KW-0479">Metal-binding</keyword>
<dbReference type="Proteomes" id="UP000438699">
    <property type="component" value="Unassembled WGS sequence"/>
</dbReference>
<dbReference type="PANTHER" id="PTHR11124">
    <property type="entry name" value="VACUOLAR SORTING PROTEIN VPS29"/>
    <property type="match status" value="1"/>
</dbReference>
<keyword evidence="5" id="KW-1185">Reference proteome</keyword>
<proteinExistence type="inferred from homology"/>
<comment type="cofactor">
    <cofactor evidence="2">
        <name>a divalent metal cation</name>
        <dbReference type="ChEBI" id="CHEBI:60240"/>
    </cofactor>
</comment>
<sequence length="160" mass="17592">MRLAVISDTHCSKAPAWLDHVYRTWLEPADFLFHCGDITSFDTWSFLLQHPNFHAVRGNCDWDPGLVDALEPMISIDAGGLAVGLTHGWGPRPQVADRVAQAFGAEYDLVCYGHTHARDWSVNSGVRLCNPGSLGETGSLAIITVHPDRSMDCEFVDADI</sequence>
<dbReference type="GO" id="GO:0046872">
    <property type="term" value="F:metal ion binding"/>
    <property type="evidence" value="ECO:0007669"/>
    <property type="project" value="UniProtKB-KW"/>
</dbReference>
<dbReference type="NCBIfam" id="TIGR00040">
    <property type="entry name" value="yfcE"/>
    <property type="match status" value="1"/>
</dbReference>
<comment type="similarity">
    <text evidence="1 2">Belongs to the metallophosphoesterase superfamily. YfcE family.</text>
</comment>
<dbReference type="InterPro" id="IPR029052">
    <property type="entry name" value="Metallo-depent_PP-like"/>
</dbReference>
<gene>
    <name evidence="4" type="ORF">F8A88_00205</name>
</gene>
<evidence type="ECO:0000256" key="2">
    <source>
        <dbReference type="RuleBase" id="RU362039"/>
    </source>
</evidence>
<organism evidence="4 5">
    <name type="scientific">Pseudodesulfovibrio senegalensis</name>
    <dbReference type="NCBI Taxonomy" id="1721087"/>
    <lineage>
        <taxon>Bacteria</taxon>
        <taxon>Pseudomonadati</taxon>
        <taxon>Thermodesulfobacteriota</taxon>
        <taxon>Desulfovibrionia</taxon>
        <taxon>Desulfovibrionales</taxon>
        <taxon>Desulfovibrionaceae</taxon>
    </lineage>
</organism>
<dbReference type="EMBL" id="WAIE01000001">
    <property type="protein sequence ID" value="KAB1442737.1"/>
    <property type="molecule type" value="Genomic_DNA"/>
</dbReference>
<dbReference type="OrthoDB" id="9785951at2"/>
<comment type="caution">
    <text evidence="4">The sequence shown here is derived from an EMBL/GenBank/DDBJ whole genome shotgun (WGS) entry which is preliminary data.</text>
</comment>
<evidence type="ECO:0000256" key="1">
    <source>
        <dbReference type="ARBA" id="ARBA00008950"/>
    </source>
</evidence>
<dbReference type="RefSeq" id="WP_151148929.1">
    <property type="nucleotide sequence ID" value="NZ_WAIE01000001.1"/>
</dbReference>
<protein>
    <recommendedName>
        <fullName evidence="2">Phosphoesterase</fullName>
        <ecNumber evidence="2">3.1.4.-</ecNumber>
    </recommendedName>
</protein>
<dbReference type="Pfam" id="PF12850">
    <property type="entry name" value="Metallophos_2"/>
    <property type="match status" value="1"/>
</dbReference>
<name>A0A6N6N6J5_9BACT</name>
<dbReference type="AlphaFoldDB" id="A0A6N6N6J5"/>
<dbReference type="GO" id="GO:0016787">
    <property type="term" value="F:hydrolase activity"/>
    <property type="evidence" value="ECO:0007669"/>
    <property type="project" value="UniProtKB-UniRule"/>
</dbReference>
<evidence type="ECO:0000259" key="3">
    <source>
        <dbReference type="Pfam" id="PF12850"/>
    </source>
</evidence>
<dbReference type="SUPFAM" id="SSF56300">
    <property type="entry name" value="Metallo-dependent phosphatases"/>
    <property type="match status" value="1"/>
</dbReference>
<dbReference type="Gene3D" id="3.60.21.10">
    <property type="match status" value="1"/>
</dbReference>
<evidence type="ECO:0000313" key="5">
    <source>
        <dbReference type="Proteomes" id="UP000438699"/>
    </source>
</evidence>
<dbReference type="EC" id="3.1.4.-" evidence="2"/>
<feature type="domain" description="Calcineurin-like phosphoesterase" evidence="3">
    <location>
        <begin position="1"/>
        <end position="137"/>
    </location>
</feature>
<dbReference type="InterPro" id="IPR024654">
    <property type="entry name" value="Calcineurin-like_PHP_lpxH"/>
</dbReference>